<dbReference type="CDD" id="cd18773">
    <property type="entry name" value="PDC1_HK_sensor"/>
    <property type="match status" value="1"/>
</dbReference>
<keyword evidence="3" id="KW-1185">Reference proteome</keyword>
<feature type="region of interest" description="Disordered" evidence="1">
    <location>
        <begin position="98"/>
        <end position="125"/>
    </location>
</feature>
<organism evidence="2 3">
    <name type="scientific">Arthrobacter russicus</name>
    <dbReference type="NCBI Taxonomy" id="172040"/>
    <lineage>
        <taxon>Bacteria</taxon>
        <taxon>Bacillati</taxon>
        <taxon>Actinomycetota</taxon>
        <taxon>Actinomycetes</taxon>
        <taxon>Micrococcales</taxon>
        <taxon>Micrococcaceae</taxon>
        <taxon>Arthrobacter</taxon>
    </lineage>
</organism>
<reference evidence="2 3" key="1">
    <citation type="submission" date="2023-07" db="EMBL/GenBank/DDBJ databases">
        <title>Sequencing the genomes of 1000 actinobacteria strains.</title>
        <authorList>
            <person name="Klenk H.-P."/>
        </authorList>
    </citation>
    <scope>NUCLEOTIDE SEQUENCE [LARGE SCALE GENOMIC DNA]</scope>
    <source>
        <strain evidence="2 3">DSM 14555</strain>
    </source>
</reference>
<evidence type="ECO:0000256" key="1">
    <source>
        <dbReference type="SAM" id="MobiDB-lite"/>
    </source>
</evidence>
<sequence>MKQKRVSEKRQQAAREVAKWRAYVLETMQKDWEQLRAELASAPQPAPDHMIARARELQGRILGTYSPTKDRPKDLPADQAETRQAILNELQPYLTPTQAPTVGAISRGIRRLGGSPKEPRKKRFF</sequence>
<evidence type="ECO:0000313" key="2">
    <source>
        <dbReference type="EMBL" id="MDR6270610.1"/>
    </source>
</evidence>
<comment type="caution">
    <text evidence="2">The sequence shown here is derived from an EMBL/GenBank/DDBJ whole genome shotgun (WGS) entry which is preliminary data.</text>
</comment>
<protein>
    <submittedName>
        <fullName evidence="2">Uncharacterized protein</fullName>
    </submittedName>
</protein>
<dbReference type="EMBL" id="JAVDQF010000001">
    <property type="protein sequence ID" value="MDR6270610.1"/>
    <property type="molecule type" value="Genomic_DNA"/>
</dbReference>
<dbReference type="Proteomes" id="UP001185069">
    <property type="component" value="Unassembled WGS sequence"/>
</dbReference>
<dbReference type="RefSeq" id="WP_309799793.1">
    <property type="nucleotide sequence ID" value="NZ_BAAAHY010000012.1"/>
</dbReference>
<accession>A0ABU1JEQ7</accession>
<name>A0ABU1JEQ7_9MICC</name>
<proteinExistence type="predicted"/>
<gene>
    <name evidence="2" type="ORF">JOE69_002848</name>
</gene>
<evidence type="ECO:0000313" key="3">
    <source>
        <dbReference type="Proteomes" id="UP001185069"/>
    </source>
</evidence>